<dbReference type="STRING" id="1184151.AW736_01590"/>
<evidence type="ECO:0000313" key="1">
    <source>
        <dbReference type="EMBL" id="OAM91760.1"/>
    </source>
</evidence>
<dbReference type="EMBL" id="LRRQ01000015">
    <property type="protein sequence ID" value="OAM91760.1"/>
    <property type="molecule type" value="Genomic_DNA"/>
</dbReference>
<gene>
    <name evidence="1" type="ORF">AW736_01590</name>
</gene>
<protein>
    <submittedName>
        <fullName evidence="1">Uncharacterized protein</fullName>
    </submittedName>
</protein>
<dbReference type="RefSeq" id="WP_068768529.1">
    <property type="nucleotide sequence ID" value="NZ_CP109796.1"/>
</dbReference>
<dbReference type="Proteomes" id="UP000078486">
    <property type="component" value="Unassembled WGS sequence"/>
</dbReference>
<comment type="caution">
    <text evidence="1">The sequence shown here is derived from an EMBL/GenBank/DDBJ whole genome shotgun (WGS) entry which is preliminary data.</text>
</comment>
<accession>A0A178IPD9</accession>
<name>A0A178IPD9_9BACT</name>
<keyword evidence="2" id="KW-1185">Reference proteome</keyword>
<organism evidence="1 2">
    <name type="scientific">Termitidicoccus mucosus</name>
    <dbReference type="NCBI Taxonomy" id="1184151"/>
    <lineage>
        <taxon>Bacteria</taxon>
        <taxon>Pseudomonadati</taxon>
        <taxon>Verrucomicrobiota</taxon>
        <taxon>Opitutia</taxon>
        <taxon>Opitutales</taxon>
        <taxon>Opitutaceae</taxon>
        <taxon>Termitidicoccus</taxon>
    </lineage>
</organism>
<dbReference type="AlphaFoldDB" id="A0A178IPD9"/>
<reference evidence="1 2" key="1">
    <citation type="submission" date="2016-01" db="EMBL/GenBank/DDBJ databases">
        <title>High potential of lignocellulose degradation of a new Verrucomicrobia species.</title>
        <authorList>
            <person name="Wang Y."/>
            <person name="Shi Y."/>
            <person name="Qiu Z."/>
            <person name="Liu S."/>
            <person name="Yang H."/>
        </authorList>
    </citation>
    <scope>NUCLEOTIDE SEQUENCE [LARGE SCALE GENOMIC DNA]</scope>
    <source>
        <strain evidence="1 2">TSB47</strain>
    </source>
</reference>
<evidence type="ECO:0000313" key="2">
    <source>
        <dbReference type="Proteomes" id="UP000078486"/>
    </source>
</evidence>
<proteinExistence type="predicted"/>
<sequence length="159" mass="16975">MNKIITTIHTEIGYSNNVAIVEETLMGCFGFTDNSHVLTAVAAHVWSQICATGEQKRWGTPEVKHALDCVRARLADLDVALGKISPEVAPLRLSGVLRRHCREKTAGGTDVALLTQGSQDEDEPVAVLCGAGALEVARQLLTAVNGRAPRCFGAAAREQ</sequence>